<dbReference type="SUPFAM" id="SSF50249">
    <property type="entry name" value="Nucleic acid-binding proteins"/>
    <property type="match status" value="1"/>
</dbReference>
<dbReference type="Pfam" id="PF12172">
    <property type="entry name" value="zf-ChsH2"/>
    <property type="match status" value="1"/>
</dbReference>
<organism evidence="4 5">
    <name type="scientific">Nocardia jinanensis</name>
    <dbReference type="NCBI Taxonomy" id="382504"/>
    <lineage>
        <taxon>Bacteria</taxon>
        <taxon>Bacillati</taxon>
        <taxon>Actinomycetota</taxon>
        <taxon>Actinomycetes</taxon>
        <taxon>Mycobacteriales</taxon>
        <taxon>Nocardiaceae</taxon>
        <taxon>Nocardia</taxon>
    </lineage>
</organism>
<feature type="region of interest" description="Disordered" evidence="1">
    <location>
        <begin position="1"/>
        <end position="32"/>
    </location>
</feature>
<evidence type="ECO:0008006" key="6">
    <source>
        <dbReference type="Google" id="ProtNLM"/>
    </source>
</evidence>
<keyword evidence="5" id="KW-1185">Reference proteome</keyword>
<dbReference type="EMBL" id="BMMH01000029">
    <property type="protein sequence ID" value="GGL41892.1"/>
    <property type="molecule type" value="Genomic_DNA"/>
</dbReference>
<dbReference type="Pfam" id="PF01796">
    <property type="entry name" value="OB_ChsH2_C"/>
    <property type="match status" value="1"/>
</dbReference>
<feature type="domain" description="ChsH2 rubredoxin-like zinc ribbon" evidence="3">
    <location>
        <begin position="41"/>
        <end position="71"/>
    </location>
</feature>
<dbReference type="PANTHER" id="PTHR34075">
    <property type="entry name" value="BLR3430 PROTEIN"/>
    <property type="match status" value="1"/>
</dbReference>
<dbReference type="Proteomes" id="UP000638263">
    <property type="component" value="Unassembled WGS sequence"/>
</dbReference>
<dbReference type="InterPro" id="IPR002878">
    <property type="entry name" value="ChsH2_C"/>
</dbReference>
<proteinExistence type="predicted"/>
<reference evidence="4" key="2">
    <citation type="submission" date="2020-09" db="EMBL/GenBank/DDBJ databases">
        <authorList>
            <person name="Sun Q."/>
            <person name="Zhou Y."/>
        </authorList>
    </citation>
    <scope>NUCLEOTIDE SEQUENCE</scope>
    <source>
        <strain evidence="4">CGMCC 4.3508</strain>
    </source>
</reference>
<comment type="caution">
    <text evidence="4">The sequence shown here is derived from an EMBL/GenBank/DDBJ whole genome shotgun (WGS) entry which is preliminary data.</text>
</comment>
<evidence type="ECO:0000313" key="5">
    <source>
        <dbReference type="Proteomes" id="UP000638263"/>
    </source>
</evidence>
<dbReference type="InterPro" id="IPR022002">
    <property type="entry name" value="ChsH2_Znr"/>
</dbReference>
<gene>
    <name evidence="4" type="ORF">GCM10011588_65810</name>
</gene>
<sequence>MYHTIEARTRVNSSPEGIGMTTAPPATPPLPRLTPETEFFWTSGADGLLRIQRCPETGTWYHPPRPDCGPHGAYVPVPTPVSGLGTVFSFTVNRQPFLPSIVPPYVVAIVELDEQEGLQLMTRLVNCDPEDVRIGQRVRVVFEQHGEIYLPFFEPLTDGAGR</sequence>
<protein>
    <recommendedName>
        <fullName evidence="6">DUF35 domain-containing protein</fullName>
    </recommendedName>
</protein>
<dbReference type="InterPro" id="IPR052513">
    <property type="entry name" value="Thioester_dehydratase-like"/>
</dbReference>
<name>A0A917VZ71_9NOCA</name>
<evidence type="ECO:0000313" key="4">
    <source>
        <dbReference type="EMBL" id="GGL41892.1"/>
    </source>
</evidence>
<evidence type="ECO:0000256" key="1">
    <source>
        <dbReference type="SAM" id="MobiDB-lite"/>
    </source>
</evidence>
<dbReference type="InterPro" id="IPR012340">
    <property type="entry name" value="NA-bd_OB-fold"/>
</dbReference>
<dbReference type="PANTHER" id="PTHR34075:SF5">
    <property type="entry name" value="BLR3430 PROTEIN"/>
    <property type="match status" value="1"/>
</dbReference>
<feature type="domain" description="ChsH2 C-terminal OB-fold" evidence="2">
    <location>
        <begin position="80"/>
        <end position="143"/>
    </location>
</feature>
<dbReference type="AlphaFoldDB" id="A0A917VZ71"/>
<evidence type="ECO:0000259" key="2">
    <source>
        <dbReference type="Pfam" id="PF01796"/>
    </source>
</evidence>
<evidence type="ECO:0000259" key="3">
    <source>
        <dbReference type="Pfam" id="PF12172"/>
    </source>
</evidence>
<reference evidence="4" key="1">
    <citation type="journal article" date="2014" name="Int. J. Syst. Evol. Microbiol.">
        <title>Complete genome sequence of Corynebacterium casei LMG S-19264T (=DSM 44701T), isolated from a smear-ripened cheese.</title>
        <authorList>
            <consortium name="US DOE Joint Genome Institute (JGI-PGF)"/>
            <person name="Walter F."/>
            <person name="Albersmeier A."/>
            <person name="Kalinowski J."/>
            <person name="Ruckert C."/>
        </authorList>
    </citation>
    <scope>NUCLEOTIDE SEQUENCE</scope>
    <source>
        <strain evidence="4">CGMCC 4.3508</strain>
    </source>
</reference>
<accession>A0A917VZ71</accession>